<dbReference type="PANTHER" id="PTHR43677:SF4">
    <property type="entry name" value="QUINONE OXIDOREDUCTASE-LIKE PROTEIN 2"/>
    <property type="match status" value="1"/>
</dbReference>
<dbReference type="InterPro" id="IPR020843">
    <property type="entry name" value="ER"/>
</dbReference>
<feature type="domain" description="Enoyl reductase (ER)" evidence="1">
    <location>
        <begin position="10"/>
        <end position="317"/>
    </location>
</feature>
<organism evidence="2 3">
    <name type="scientific">Phaeovulum vinaykumarii</name>
    <dbReference type="NCBI Taxonomy" id="407234"/>
    <lineage>
        <taxon>Bacteria</taxon>
        <taxon>Pseudomonadati</taxon>
        <taxon>Pseudomonadota</taxon>
        <taxon>Alphaproteobacteria</taxon>
        <taxon>Rhodobacterales</taxon>
        <taxon>Paracoccaceae</taxon>
        <taxon>Phaeovulum</taxon>
    </lineage>
</organism>
<dbReference type="InterPro" id="IPR011032">
    <property type="entry name" value="GroES-like_sf"/>
</dbReference>
<dbReference type="InterPro" id="IPR013149">
    <property type="entry name" value="ADH-like_C"/>
</dbReference>
<dbReference type="Proteomes" id="UP000186098">
    <property type="component" value="Unassembled WGS sequence"/>
</dbReference>
<dbReference type="InterPro" id="IPR036291">
    <property type="entry name" value="NAD(P)-bd_dom_sf"/>
</dbReference>
<proteinExistence type="predicted"/>
<dbReference type="Pfam" id="PF00107">
    <property type="entry name" value="ADH_zinc_N"/>
    <property type="match status" value="1"/>
</dbReference>
<evidence type="ECO:0000259" key="1">
    <source>
        <dbReference type="SMART" id="SM00829"/>
    </source>
</evidence>
<keyword evidence="3" id="KW-1185">Reference proteome</keyword>
<dbReference type="Pfam" id="PF08240">
    <property type="entry name" value="ADH_N"/>
    <property type="match status" value="1"/>
</dbReference>
<dbReference type="PANTHER" id="PTHR43677">
    <property type="entry name" value="SHORT-CHAIN DEHYDROGENASE/REDUCTASE"/>
    <property type="match status" value="1"/>
</dbReference>
<evidence type="ECO:0000313" key="2">
    <source>
        <dbReference type="EMBL" id="SIS54471.1"/>
    </source>
</evidence>
<protein>
    <submittedName>
        <fullName evidence="2">NADPH2:quinone reductase</fullName>
    </submittedName>
</protein>
<reference evidence="3" key="1">
    <citation type="submission" date="2017-01" db="EMBL/GenBank/DDBJ databases">
        <authorList>
            <person name="Varghese N."/>
            <person name="Submissions S."/>
        </authorList>
    </citation>
    <scope>NUCLEOTIDE SEQUENCE [LARGE SCALE GENOMIC DNA]</scope>
    <source>
        <strain evidence="3">DSM 18714</strain>
    </source>
</reference>
<dbReference type="Gene3D" id="3.90.180.10">
    <property type="entry name" value="Medium-chain alcohol dehydrogenases, catalytic domain"/>
    <property type="match status" value="1"/>
</dbReference>
<dbReference type="CDD" id="cd08241">
    <property type="entry name" value="QOR1"/>
    <property type="match status" value="1"/>
</dbReference>
<dbReference type="Gene3D" id="3.40.50.720">
    <property type="entry name" value="NAD(P)-binding Rossmann-like Domain"/>
    <property type="match status" value="1"/>
</dbReference>
<dbReference type="SMART" id="SM00829">
    <property type="entry name" value="PKS_ER"/>
    <property type="match status" value="1"/>
</dbReference>
<dbReference type="InterPro" id="IPR051397">
    <property type="entry name" value="Zn-ADH-like_protein"/>
</dbReference>
<gene>
    <name evidence="2" type="ORF">SAMN05421795_101456</name>
</gene>
<dbReference type="AlphaFoldDB" id="A0A1N7JYU1"/>
<sequence>MQALRVTRIGTAPQLASLDLPAPERGEVQVGIAACALNFADLLMIEGRYQDTPPVPFTLGLELSGHVIGCGAGVEGLSPGQKVAVYGGQGGLAEAGNFPAARVIALPEGLDLKAAAALQVAHGTAHLALACRAGLRPGETVVILGAVGGAGLAAVEVAHLLGARVIAVARGSDRLNLARAAGADMVMDAETPDLRQALKAAGPIDVIYDAVGGATGAAAFRALRPGGRFLVIGFAGGGIPELPLNHALVKNISILGVNWGGYLRLDPTLWARSLAAVFDWAAEGRLRPHIGAELPLAEAPRALEMLRARAVGGKILVLPDAPAGSSIA</sequence>
<dbReference type="EMBL" id="FTOM01000001">
    <property type="protein sequence ID" value="SIS54471.1"/>
    <property type="molecule type" value="Genomic_DNA"/>
</dbReference>
<accession>A0A1N7JYU1</accession>
<name>A0A1N7JYU1_9RHOB</name>
<dbReference type="InterPro" id="IPR013154">
    <property type="entry name" value="ADH-like_N"/>
</dbReference>
<dbReference type="SUPFAM" id="SSF51735">
    <property type="entry name" value="NAD(P)-binding Rossmann-fold domains"/>
    <property type="match status" value="1"/>
</dbReference>
<dbReference type="RefSeq" id="WP_076363276.1">
    <property type="nucleotide sequence ID" value="NZ_FTOM01000001.1"/>
</dbReference>
<evidence type="ECO:0000313" key="3">
    <source>
        <dbReference type="Proteomes" id="UP000186098"/>
    </source>
</evidence>
<dbReference type="STRING" id="407234.SAMN05421795_101456"/>
<dbReference type="SUPFAM" id="SSF50129">
    <property type="entry name" value="GroES-like"/>
    <property type="match status" value="1"/>
</dbReference>
<dbReference type="OrthoDB" id="4190732at2"/>
<dbReference type="GO" id="GO:0016491">
    <property type="term" value="F:oxidoreductase activity"/>
    <property type="evidence" value="ECO:0007669"/>
    <property type="project" value="InterPro"/>
</dbReference>